<evidence type="ECO:0000256" key="7">
    <source>
        <dbReference type="ARBA" id="ARBA00022989"/>
    </source>
</evidence>
<dbReference type="PANTHER" id="PTHR43394:SF1">
    <property type="entry name" value="ATP-BINDING CASSETTE SUB-FAMILY B MEMBER 10, MITOCHONDRIAL"/>
    <property type="match status" value="1"/>
</dbReference>
<dbReference type="RefSeq" id="WP_143896713.1">
    <property type="nucleotide sequence ID" value="NZ_CP041666.1"/>
</dbReference>
<evidence type="ECO:0000256" key="1">
    <source>
        <dbReference type="ARBA" id="ARBA00004651"/>
    </source>
</evidence>
<name>A0A516KK98_9BACI</name>
<dbReference type="SUPFAM" id="SSF90123">
    <property type="entry name" value="ABC transporter transmembrane region"/>
    <property type="match status" value="1"/>
</dbReference>
<dbReference type="Gene3D" id="3.40.50.300">
    <property type="entry name" value="P-loop containing nucleotide triphosphate hydrolases"/>
    <property type="match status" value="1"/>
</dbReference>
<feature type="domain" description="ABC transmembrane type-1" evidence="11">
    <location>
        <begin position="16"/>
        <end position="298"/>
    </location>
</feature>
<dbReference type="GO" id="GO:0005886">
    <property type="term" value="C:plasma membrane"/>
    <property type="evidence" value="ECO:0007669"/>
    <property type="project" value="UniProtKB-SubCell"/>
</dbReference>
<keyword evidence="6 12" id="KW-0067">ATP-binding</keyword>
<dbReference type="InterPro" id="IPR003439">
    <property type="entry name" value="ABC_transporter-like_ATP-bd"/>
</dbReference>
<proteinExistence type="predicted"/>
<evidence type="ECO:0000256" key="4">
    <source>
        <dbReference type="ARBA" id="ARBA00022692"/>
    </source>
</evidence>
<reference evidence="12 13" key="1">
    <citation type="submission" date="2019-07" db="EMBL/GenBank/DDBJ databases">
        <authorList>
            <person name="Li J."/>
        </authorList>
    </citation>
    <scope>NUCLEOTIDE SEQUENCE [LARGE SCALE GENOMIC DNA]</scope>
    <source>
        <strain evidence="12 13">TKL69</strain>
    </source>
</reference>
<feature type="transmembrane region" description="Helical" evidence="9">
    <location>
        <begin position="155"/>
        <end position="174"/>
    </location>
</feature>
<accession>A0A516KK98</accession>
<feature type="transmembrane region" description="Helical" evidence="9">
    <location>
        <begin position="278"/>
        <end position="296"/>
    </location>
</feature>
<dbReference type="OrthoDB" id="9770415at2"/>
<evidence type="ECO:0000256" key="9">
    <source>
        <dbReference type="SAM" id="Phobius"/>
    </source>
</evidence>
<dbReference type="InterPro" id="IPR027417">
    <property type="entry name" value="P-loop_NTPase"/>
</dbReference>
<dbReference type="SMART" id="SM00382">
    <property type="entry name" value="AAA"/>
    <property type="match status" value="1"/>
</dbReference>
<dbReference type="PROSITE" id="PS50893">
    <property type="entry name" value="ABC_TRANSPORTER_2"/>
    <property type="match status" value="1"/>
</dbReference>
<dbReference type="SUPFAM" id="SSF52540">
    <property type="entry name" value="P-loop containing nucleoside triphosphate hydrolases"/>
    <property type="match status" value="1"/>
</dbReference>
<dbReference type="InterPro" id="IPR039421">
    <property type="entry name" value="Type_1_exporter"/>
</dbReference>
<dbReference type="AlphaFoldDB" id="A0A516KK98"/>
<evidence type="ECO:0000259" key="10">
    <source>
        <dbReference type="PROSITE" id="PS50893"/>
    </source>
</evidence>
<evidence type="ECO:0000313" key="12">
    <source>
        <dbReference type="EMBL" id="QDP41807.1"/>
    </source>
</evidence>
<protein>
    <submittedName>
        <fullName evidence="12">ABC transporter ATP-binding protein</fullName>
    </submittedName>
</protein>
<keyword evidence="13" id="KW-1185">Reference proteome</keyword>
<dbReference type="GO" id="GO:0005524">
    <property type="term" value="F:ATP binding"/>
    <property type="evidence" value="ECO:0007669"/>
    <property type="project" value="UniProtKB-KW"/>
</dbReference>
<dbReference type="Gene3D" id="1.20.1560.10">
    <property type="entry name" value="ABC transporter type 1, transmembrane domain"/>
    <property type="match status" value="1"/>
</dbReference>
<dbReference type="InterPro" id="IPR011527">
    <property type="entry name" value="ABC1_TM_dom"/>
</dbReference>
<dbReference type="Pfam" id="PF00005">
    <property type="entry name" value="ABC_tran"/>
    <property type="match status" value="1"/>
</dbReference>
<dbReference type="Proteomes" id="UP000315215">
    <property type="component" value="Chromosome"/>
</dbReference>
<dbReference type="GO" id="GO:0016887">
    <property type="term" value="F:ATP hydrolysis activity"/>
    <property type="evidence" value="ECO:0007669"/>
    <property type="project" value="InterPro"/>
</dbReference>
<evidence type="ECO:0000256" key="6">
    <source>
        <dbReference type="ARBA" id="ARBA00022840"/>
    </source>
</evidence>
<keyword evidence="5" id="KW-0547">Nucleotide-binding</keyword>
<keyword evidence="7 9" id="KW-1133">Transmembrane helix</keyword>
<evidence type="ECO:0000256" key="5">
    <source>
        <dbReference type="ARBA" id="ARBA00022741"/>
    </source>
</evidence>
<comment type="subcellular location">
    <subcellularLocation>
        <location evidence="1">Cell membrane</location>
        <topology evidence="1">Multi-pass membrane protein</topology>
    </subcellularLocation>
</comment>
<feature type="transmembrane region" description="Helical" evidence="9">
    <location>
        <begin position="51"/>
        <end position="72"/>
    </location>
</feature>
<feature type="transmembrane region" description="Helical" evidence="9">
    <location>
        <begin position="125"/>
        <end position="149"/>
    </location>
</feature>
<dbReference type="CDD" id="cd18548">
    <property type="entry name" value="ABC_6TM_Tm287_like"/>
    <property type="match status" value="1"/>
</dbReference>
<keyword evidence="2" id="KW-0813">Transport</keyword>
<evidence type="ECO:0000256" key="2">
    <source>
        <dbReference type="ARBA" id="ARBA00022448"/>
    </source>
</evidence>
<dbReference type="FunFam" id="3.40.50.300:FF:000221">
    <property type="entry name" value="Multidrug ABC transporter ATP-binding protein"/>
    <property type="match status" value="1"/>
</dbReference>
<keyword evidence="8 9" id="KW-0472">Membrane</keyword>
<keyword evidence="3" id="KW-1003">Cell membrane</keyword>
<organism evidence="12 13">
    <name type="scientific">Radiobacillus deserti</name>
    <dbReference type="NCBI Taxonomy" id="2594883"/>
    <lineage>
        <taxon>Bacteria</taxon>
        <taxon>Bacillati</taxon>
        <taxon>Bacillota</taxon>
        <taxon>Bacilli</taxon>
        <taxon>Bacillales</taxon>
        <taxon>Bacillaceae</taxon>
        <taxon>Radiobacillus</taxon>
    </lineage>
</organism>
<sequence>MKTVLSFVKNYKFALFLALFLMVVELAVELVQPIIMGIMVDDGITKRDMDIVLDWATILLVLSVVAFAAGIISSFYASKVSQYTGYDLREDLYNRIQAFSTSQIQRFTTSSLITRLTNDVTQIQAFLFTSVRIMLRAPLFILGGMVMSFTVNVPLAWILLSIVPVLLVIMFVLLTKGVRMFGMVQQKLDRLNTVIRENLFGIRLVKSFNRGAYESERFAKENESLQKSNRQALRLMEYTMPVVMLGLNVTMVAILWVGSIQLRFGDAQTGDIVAIINYATRILGAFGVFTFLLLTFSRGKASAERIEKVLVEFPKDSIVTEKQKLSLQGGITFQQVSFQYGGKDLYVLKNVSFEVVPGETVGVLGETGSGKSSLLQLIPNLIQASSGQILLDGVRMEELDPAHIRKQIGMVPQEAHLFSGTIKDNLLWGKNDATDEEIIEAAKDASIHEFIMTLPQQYDTQIGQRGVNLSGGQKQRLSLARALVRAPKILLLDDSTSALDAQTEKRVLSALAKRKCAVINVAQKVSSVKDSNQILLMKNGEIHEKGTHQELLKSSAYYQQIYQSQVGKGVYASGE</sequence>
<dbReference type="KEGG" id="aqt:FN924_17490"/>
<dbReference type="InterPro" id="IPR036640">
    <property type="entry name" value="ABC1_TM_sf"/>
</dbReference>
<evidence type="ECO:0000259" key="11">
    <source>
        <dbReference type="PROSITE" id="PS50929"/>
    </source>
</evidence>
<dbReference type="InterPro" id="IPR017871">
    <property type="entry name" value="ABC_transporter-like_CS"/>
</dbReference>
<dbReference type="GO" id="GO:0015421">
    <property type="term" value="F:ABC-type oligopeptide transporter activity"/>
    <property type="evidence" value="ECO:0007669"/>
    <property type="project" value="TreeGrafter"/>
</dbReference>
<dbReference type="PROSITE" id="PS50929">
    <property type="entry name" value="ABC_TM1F"/>
    <property type="match status" value="1"/>
</dbReference>
<dbReference type="PROSITE" id="PS00211">
    <property type="entry name" value="ABC_TRANSPORTER_1"/>
    <property type="match status" value="1"/>
</dbReference>
<gene>
    <name evidence="12" type="ORF">FN924_17490</name>
</gene>
<dbReference type="Pfam" id="PF00664">
    <property type="entry name" value="ABC_membrane"/>
    <property type="match status" value="1"/>
</dbReference>
<evidence type="ECO:0000313" key="13">
    <source>
        <dbReference type="Proteomes" id="UP000315215"/>
    </source>
</evidence>
<evidence type="ECO:0000256" key="8">
    <source>
        <dbReference type="ARBA" id="ARBA00023136"/>
    </source>
</evidence>
<keyword evidence="4 9" id="KW-0812">Transmembrane</keyword>
<evidence type="ECO:0000256" key="3">
    <source>
        <dbReference type="ARBA" id="ARBA00022475"/>
    </source>
</evidence>
<feature type="transmembrane region" description="Helical" evidence="9">
    <location>
        <begin position="238"/>
        <end position="258"/>
    </location>
</feature>
<dbReference type="EMBL" id="CP041666">
    <property type="protein sequence ID" value="QDP41807.1"/>
    <property type="molecule type" value="Genomic_DNA"/>
</dbReference>
<dbReference type="InterPro" id="IPR003593">
    <property type="entry name" value="AAA+_ATPase"/>
</dbReference>
<dbReference type="PANTHER" id="PTHR43394">
    <property type="entry name" value="ATP-DEPENDENT PERMEASE MDL1, MITOCHONDRIAL"/>
    <property type="match status" value="1"/>
</dbReference>
<feature type="domain" description="ABC transporter" evidence="10">
    <location>
        <begin position="331"/>
        <end position="564"/>
    </location>
</feature>